<dbReference type="RefSeq" id="WP_214545104.1">
    <property type="nucleotide sequence ID" value="NZ_JAHEWS010000020.1"/>
</dbReference>
<evidence type="ECO:0000256" key="5">
    <source>
        <dbReference type="ARBA" id="ARBA00023136"/>
    </source>
</evidence>
<feature type="transmembrane region" description="Helical" evidence="6">
    <location>
        <begin position="174"/>
        <end position="194"/>
    </location>
</feature>
<dbReference type="PANTHER" id="PTHR30250:SF11">
    <property type="entry name" value="O-ANTIGEN TRANSPORTER-RELATED"/>
    <property type="match status" value="1"/>
</dbReference>
<organism evidence="7 8">
    <name type="scientific">Curtobacterium aurantiacum</name>
    <dbReference type="NCBI Taxonomy" id="3236919"/>
    <lineage>
        <taxon>Bacteria</taxon>
        <taxon>Bacillati</taxon>
        <taxon>Actinomycetota</taxon>
        <taxon>Actinomycetes</taxon>
        <taxon>Micrococcales</taxon>
        <taxon>Microbacteriaceae</taxon>
        <taxon>Curtobacterium</taxon>
    </lineage>
</organism>
<keyword evidence="8" id="KW-1185">Reference proteome</keyword>
<proteinExistence type="predicted"/>
<comment type="caution">
    <text evidence="7">The sequence shown here is derived from an EMBL/GenBank/DDBJ whole genome shotgun (WGS) entry which is preliminary data.</text>
</comment>
<comment type="subcellular location">
    <subcellularLocation>
        <location evidence="1">Cell membrane</location>
        <topology evidence="1">Multi-pass membrane protein</topology>
    </subcellularLocation>
</comment>
<feature type="transmembrane region" description="Helical" evidence="6">
    <location>
        <begin position="44"/>
        <end position="62"/>
    </location>
</feature>
<evidence type="ECO:0000256" key="1">
    <source>
        <dbReference type="ARBA" id="ARBA00004651"/>
    </source>
</evidence>
<sequence>MSTRRPITASTVMLVVGNVFPPAATFVMAPFLAHSLGVDGRGELAAVTAPFLLALSIGTFGIPDAVTQTIASGRRVARSGWWLAWLLLAVGGIAALAAVTVAAPLIVGTDAVDLTALVTVATAATAPALFVALLRGRAAGRHAWGFVTAERVTAASVKIVGTLVLAGFDRLDLPSAVAIIAFSPVVGGVVYLFMPRATPPADAAAVVHARSMLGFSLRSWLGSAAGVLLVRLDQLLVLPLASAEQLGLYAVAVNVAEVPVIVTNAIREVMLSNDAADADDVRVPRVARSAAVLAVAIALPLGCSAPFWVPFVFGEAFAAAVPVMAISIVAVVIGVPGSIAGSTLTARGRPELRSMSITIGCVANVVALVVLVPVLGAVGAATAALVGNLLSSNGSVRWAARLTGARMRDFYAVRPADARRVGALAVRLVRPVLARG</sequence>
<feature type="transmembrane region" description="Helical" evidence="6">
    <location>
        <begin position="114"/>
        <end position="134"/>
    </location>
</feature>
<dbReference type="Pfam" id="PF01943">
    <property type="entry name" value="Polysacc_synt"/>
    <property type="match status" value="1"/>
</dbReference>
<accession>A0ABS5VI75</accession>
<evidence type="ECO:0000256" key="4">
    <source>
        <dbReference type="ARBA" id="ARBA00022989"/>
    </source>
</evidence>
<dbReference type="EMBL" id="JAHEWS010000020">
    <property type="protein sequence ID" value="MBT1588729.1"/>
    <property type="molecule type" value="Genomic_DNA"/>
</dbReference>
<dbReference type="PANTHER" id="PTHR30250">
    <property type="entry name" value="PST FAMILY PREDICTED COLANIC ACID TRANSPORTER"/>
    <property type="match status" value="1"/>
</dbReference>
<keyword evidence="4 6" id="KW-1133">Transmembrane helix</keyword>
<evidence type="ECO:0000313" key="8">
    <source>
        <dbReference type="Proteomes" id="UP001519641"/>
    </source>
</evidence>
<evidence type="ECO:0000256" key="6">
    <source>
        <dbReference type="SAM" id="Phobius"/>
    </source>
</evidence>
<feature type="transmembrane region" description="Helical" evidence="6">
    <location>
        <begin position="317"/>
        <end position="340"/>
    </location>
</feature>
<feature type="transmembrane region" description="Helical" evidence="6">
    <location>
        <begin position="361"/>
        <end position="386"/>
    </location>
</feature>
<evidence type="ECO:0000256" key="2">
    <source>
        <dbReference type="ARBA" id="ARBA00022475"/>
    </source>
</evidence>
<reference evidence="7 8" key="1">
    <citation type="submission" date="2021-05" db="EMBL/GenBank/DDBJ databases">
        <title>Whole genome sequence of Curtobacterium flaccumfaciens pv. flaccumfaciens strain CFBP 8819.</title>
        <authorList>
            <person name="Osdaghi E."/>
            <person name="Taghouti G."/>
            <person name="Portier P."/>
            <person name="Fazliarab A."/>
            <person name="Taghavi S.M."/>
            <person name="Briand M."/>
            <person name="Le-Saux M."/>
            <person name="Jacques M.-A."/>
        </authorList>
    </citation>
    <scope>NUCLEOTIDE SEQUENCE [LARGE SCALE GENOMIC DNA]</scope>
    <source>
        <strain evidence="7 8">CFBP 8819</strain>
    </source>
</reference>
<name>A0ABS5VI75_9MICO</name>
<dbReference type="InterPro" id="IPR002797">
    <property type="entry name" value="Polysacc_synth"/>
</dbReference>
<keyword evidence="3 6" id="KW-0812">Transmembrane</keyword>
<feature type="transmembrane region" description="Helical" evidence="6">
    <location>
        <begin position="12"/>
        <end position="32"/>
    </location>
</feature>
<evidence type="ECO:0000313" key="7">
    <source>
        <dbReference type="EMBL" id="MBT1588729.1"/>
    </source>
</evidence>
<gene>
    <name evidence="7" type="ORF">KK097_12985</name>
</gene>
<feature type="transmembrane region" description="Helical" evidence="6">
    <location>
        <begin position="286"/>
        <end position="311"/>
    </location>
</feature>
<feature type="transmembrane region" description="Helical" evidence="6">
    <location>
        <begin position="83"/>
        <end position="108"/>
    </location>
</feature>
<dbReference type="InterPro" id="IPR050833">
    <property type="entry name" value="Poly_Biosynth_Transport"/>
</dbReference>
<protein>
    <submittedName>
        <fullName evidence="7">Oligosaccharide flippase family protein</fullName>
    </submittedName>
</protein>
<keyword evidence="2" id="KW-1003">Cell membrane</keyword>
<keyword evidence="5 6" id="KW-0472">Membrane</keyword>
<dbReference type="Proteomes" id="UP001519641">
    <property type="component" value="Unassembled WGS sequence"/>
</dbReference>
<evidence type="ECO:0000256" key="3">
    <source>
        <dbReference type="ARBA" id="ARBA00022692"/>
    </source>
</evidence>
<feature type="transmembrane region" description="Helical" evidence="6">
    <location>
        <begin position="146"/>
        <end position="168"/>
    </location>
</feature>